<comment type="caution">
    <text evidence="8">The sequence shown here is derived from an EMBL/GenBank/DDBJ whole genome shotgun (WGS) entry which is preliminary data.</text>
</comment>
<gene>
    <name evidence="8" type="ORF">JMJ35_008964</name>
</gene>
<evidence type="ECO:0000256" key="3">
    <source>
        <dbReference type="ARBA" id="ARBA00022793"/>
    </source>
</evidence>
<evidence type="ECO:0008006" key="10">
    <source>
        <dbReference type="Google" id="ProtNLM"/>
    </source>
</evidence>
<dbReference type="Gene3D" id="3.40.640.10">
    <property type="entry name" value="Type I PLP-dependent aspartate aminotransferase-like (Major domain)"/>
    <property type="match status" value="1"/>
</dbReference>
<evidence type="ECO:0000256" key="5">
    <source>
        <dbReference type="ARBA" id="ARBA00023239"/>
    </source>
</evidence>
<dbReference type="GO" id="GO:0019752">
    <property type="term" value="P:carboxylic acid metabolic process"/>
    <property type="evidence" value="ECO:0007669"/>
    <property type="project" value="InterPro"/>
</dbReference>
<name>A0AA39QVX3_9LECA</name>
<dbReference type="EMBL" id="JAFEKC020000020">
    <property type="protein sequence ID" value="KAK0508688.1"/>
    <property type="molecule type" value="Genomic_DNA"/>
</dbReference>
<comment type="similarity">
    <text evidence="2 7">Belongs to the group II decarboxylase family.</text>
</comment>
<organism evidence="8 9">
    <name type="scientific">Cladonia borealis</name>
    <dbReference type="NCBI Taxonomy" id="184061"/>
    <lineage>
        <taxon>Eukaryota</taxon>
        <taxon>Fungi</taxon>
        <taxon>Dikarya</taxon>
        <taxon>Ascomycota</taxon>
        <taxon>Pezizomycotina</taxon>
        <taxon>Lecanoromycetes</taxon>
        <taxon>OSLEUM clade</taxon>
        <taxon>Lecanoromycetidae</taxon>
        <taxon>Lecanorales</taxon>
        <taxon>Lecanorineae</taxon>
        <taxon>Cladoniaceae</taxon>
        <taxon>Cladonia</taxon>
    </lineage>
</organism>
<dbReference type="Pfam" id="PF00282">
    <property type="entry name" value="Pyridoxal_deC"/>
    <property type="match status" value="1"/>
</dbReference>
<dbReference type="PANTHER" id="PTHR11999">
    <property type="entry name" value="GROUP II PYRIDOXAL-5-PHOSPHATE DECARBOXYLASE"/>
    <property type="match status" value="1"/>
</dbReference>
<accession>A0AA39QVX3</accession>
<dbReference type="SUPFAM" id="SSF53383">
    <property type="entry name" value="PLP-dependent transferases"/>
    <property type="match status" value="1"/>
</dbReference>
<keyword evidence="9" id="KW-1185">Reference proteome</keyword>
<keyword evidence="3" id="KW-0210">Decarboxylase</keyword>
<dbReference type="InterPro" id="IPR021115">
    <property type="entry name" value="Pyridoxal-P_BS"/>
</dbReference>
<dbReference type="GO" id="GO:0016831">
    <property type="term" value="F:carboxy-lyase activity"/>
    <property type="evidence" value="ECO:0007669"/>
    <property type="project" value="UniProtKB-KW"/>
</dbReference>
<dbReference type="GO" id="GO:0030170">
    <property type="term" value="F:pyridoxal phosphate binding"/>
    <property type="evidence" value="ECO:0007669"/>
    <property type="project" value="InterPro"/>
</dbReference>
<dbReference type="InterPro" id="IPR015424">
    <property type="entry name" value="PyrdxlP-dep_Trfase"/>
</dbReference>
<dbReference type="AlphaFoldDB" id="A0AA39QVX3"/>
<dbReference type="InterPro" id="IPR002129">
    <property type="entry name" value="PyrdxlP-dep_de-COase"/>
</dbReference>
<evidence type="ECO:0000256" key="1">
    <source>
        <dbReference type="ARBA" id="ARBA00001933"/>
    </source>
</evidence>
<dbReference type="GO" id="GO:0006520">
    <property type="term" value="P:amino acid metabolic process"/>
    <property type="evidence" value="ECO:0007669"/>
    <property type="project" value="InterPro"/>
</dbReference>
<protein>
    <recommendedName>
        <fullName evidence="10">Aromatic-L-amino-acid decarboxylase</fullName>
    </recommendedName>
</protein>
<dbReference type="PROSITE" id="PS00392">
    <property type="entry name" value="DDC_GAD_HDC_YDC"/>
    <property type="match status" value="1"/>
</dbReference>
<dbReference type="Gene3D" id="1.20.1340.10">
    <property type="entry name" value="dopa decarboxylase, N-terminal domain"/>
    <property type="match status" value="1"/>
</dbReference>
<keyword evidence="4 6" id="KW-0663">Pyridoxal phosphate</keyword>
<evidence type="ECO:0000256" key="4">
    <source>
        <dbReference type="ARBA" id="ARBA00022898"/>
    </source>
</evidence>
<evidence type="ECO:0000256" key="6">
    <source>
        <dbReference type="PIRSR" id="PIRSR602129-50"/>
    </source>
</evidence>
<dbReference type="InterPro" id="IPR015422">
    <property type="entry name" value="PyrdxlP-dep_Trfase_small"/>
</dbReference>
<feature type="modified residue" description="N6-(pyridoxal phosphate)lysine" evidence="6">
    <location>
        <position position="311"/>
    </location>
</feature>
<evidence type="ECO:0000313" key="9">
    <source>
        <dbReference type="Proteomes" id="UP001166286"/>
    </source>
</evidence>
<comment type="cofactor">
    <cofactor evidence="1 6 7">
        <name>pyridoxal 5'-phosphate</name>
        <dbReference type="ChEBI" id="CHEBI:597326"/>
    </cofactor>
</comment>
<dbReference type="Gene3D" id="3.90.1150.10">
    <property type="entry name" value="Aspartate Aminotransferase, domain 1"/>
    <property type="match status" value="1"/>
</dbReference>
<dbReference type="GO" id="GO:0005737">
    <property type="term" value="C:cytoplasm"/>
    <property type="evidence" value="ECO:0007669"/>
    <property type="project" value="TreeGrafter"/>
</dbReference>
<dbReference type="Proteomes" id="UP001166286">
    <property type="component" value="Unassembled WGS sequence"/>
</dbReference>
<reference evidence="8" key="1">
    <citation type="submission" date="2023-03" db="EMBL/GenBank/DDBJ databases">
        <title>Complete genome of Cladonia borealis.</title>
        <authorList>
            <person name="Park H."/>
        </authorList>
    </citation>
    <scope>NUCLEOTIDE SEQUENCE</scope>
    <source>
        <strain evidence="8">ANT050790</strain>
    </source>
</reference>
<dbReference type="PRINTS" id="PR00800">
    <property type="entry name" value="YHDCRBOXLASE"/>
</dbReference>
<evidence type="ECO:0000256" key="2">
    <source>
        <dbReference type="ARBA" id="ARBA00009533"/>
    </source>
</evidence>
<dbReference type="InterPro" id="IPR010977">
    <property type="entry name" value="Aromatic_deC"/>
</dbReference>
<sequence>MNAEEFRKAAHAAIEEIIDYYDTIQNRRVVSNVEPGYLRKLLPSSPPEEGEQWADIQKDIEAKIMPGLTHWQSPNFMAFFPANATYPSMLGELYSAAFTAPSFNWICSPAVTELETVVLDWLAQTLHLPNCFLSEGEGGGVIQGSASEATATVVVAARERYLTTACEGLEGKGREDRRDQTMSRLVVLGSDQSHSSLAKAALIAGVRYKSIPCSSENDLALTGANVQAALEQCKCEDLEPFFLLTTLGTTSTCAVDRFDEITTVIRETRSPGTIWIHVDAAYAGAALVCDEYAHIAKDFVAVDSFDMNMHKWLLTNFDASCLFVRNRKDLTSALSVTPSYLRNPFSDTGLVTDYRDWQIPLGRRFRALKIWFVLRTYGVNGLKAHIRRHITLGEKFANWIRGREDLFRIIAPPAFALTVLTVANPKLIDWGLLNEHTETKVSEGLATSDIMPHTSTTELDHTNSLTKSVYERINASGKVFLTSSVVNGVYAIRVVSANEKADEEHLRKAFEILVRTTEDIVGQAYKVES</sequence>
<keyword evidence="5 7" id="KW-0456">Lyase</keyword>
<dbReference type="InterPro" id="IPR015421">
    <property type="entry name" value="PyrdxlP-dep_Trfase_major"/>
</dbReference>
<dbReference type="PANTHER" id="PTHR11999:SF70">
    <property type="entry name" value="MIP05841P"/>
    <property type="match status" value="1"/>
</dbReference>
<evidence type="ECO:0000313" key="8">
    <source>
        <dbReference type="EMBL" id="KAK0508688.1"/>
    </source>
</evidence>
<proteinExistence type="inferred from homology"/>
<evidence type="ECO:0000256" key="7">
    <source>
        <dbReference type="RuleBase" id="RU000382"/>
    </source>
</evidence>